<dbReference type="Proteomes" id="UP000192505">
    <property type="component" value="Unassembled WGS sequence"/>
</dbReference>
<protein>
    <submittedName>
        <fullName evidence="2">Uncharacterized protein</fullName>
    </submittedName>
</protein>
<dbReference type="AlphaFoldDB" id="A0A1W9KX74"/>
<keyword evidence="1" id="KW-1133">Transmembrane helix</keyword>
<name>A0A1W9KX74_9BURK</name>
<comment type="caution">
    <text evidence="2">The sequence shown here is derived from an EMBL/GenBank/DDBJ whole genome shotgun (WGS) entry which is preliminary data.</text>
</comment>
<accession>A0A1W9KX74</accession>
<evidence type="ECO:0000313" key="2">
    <source>
        <dbReference type="EMBL" id="OQW89226.1"/>
    </source>
</evidence>
<evidence type="ECO:0000256" key="1">
    <source>
        <dbReference type="SAM" id="Phobius"/>
    </source>
</evidence>
<keyword evidence="1" id="KW-0472">Membrane</keyword>
<sequence length="69" mass="7675">MKVVHRVGKSRLAGYAVRLLAIGYWLLAIGYWLLAIGYWFLHSLSPISPGGVIGVCDRALGWKARAYSR</sequence>
<gene>
    <name evidence="2" type="ORF">BWK72_04565</name>
</gene>
<feature type="transmembrane region" description="Helical" evidence="1">
    <location>
        <begin position="12"/>
        <end position="41"/>
    </location>
</feature>
<dbReference type="EMBL" id="MTEI01000002">
    <property type="protein sequence ID" value="OQW89226.1"/>
    <property type="molecule type" value="Genomic_DNA"/>
</dbReference>
<organism evidence="2 3">
    <name type="scientific">Rhodoferax ferrireducens</name>
    <dbReference type="NCBI Taxonomy" id="192843"/>
    <lineage>
        <taxon>Bacteria</taxon>
        <taxon>Pseudomonadati</taxon>
        <taxon>Pseudomonadota</taxon>
        <taxon>Betaproteobacteria</taxon>
        <taxon>Burkholderiales</taxon>
        <taxon>Comamonadaceae</taxon>
        <taxon>Rhodoferax</taxon>
    </lineage>
</organism>
<proteinExistence type="predicted"/>
<keyword evidence="1" id="KW-0812">Transmembrane</keyword>
<evidence type="ECO:0000313" key="3">
    <source>
        <dbReference type="Proteomes" id="UP000192505"/>
    </source>
</evidence>
<reference evidence="2 3" key="1">
    <citation type="submission" date="2017-01" db="EMBL/GenBank/DDBJ databases">
        <title>Novel large sulfur bacteria in the metagenomes of groundwater-fed chemosynthetic microbial mats in the Lake Huron basin.</title>
        <authorList>
            <person name="Sharrar A.M."/>
            <person name="Flood B.E."/>
            <person name="Bailey J.V."/>
            <person name="Jones D.S."/>
            <person name="Biddanda B."/>
            <person name="Ruberg S.A."/>
            <person name="Marcus D.N."/>
            <person name="Dick G.J."/>
        </authorList>
    </citation>
    <scope>NUCLEOTIDE SEQUENCE [LARGE SCALE GENOMIC DNA]</scope>
    <source>
        <strain evidence="2">A7</strain>
    </source>
</reference>